<dbReference type="EMBL" id="KV750133">
    <property type="protein sequence ID" value="OCL06099.1"/>
    <property type="molecule type" value="Genomic_DNA"/>
</dbReference>
<keyword evidence="1" id="KW-0812">Transmembrane</keyword>
<reference evidence="2 3" key="1">
    <citation type="journal article" date="2016" name="Nat. Commun.">
        <title>Ectomycorrhizal ecology is imprinted in the genome of the dominant symbiotic fungus Cenococcum geophilum.</title>
        <authorList>
            <consortium name="DOE Joint Genome Institute"/>
            <person name="Peter M."/>
            <person name="Kohler A."/>
            <person name="Ohm R.A."/>
            <person name="Kuo A."/>
            <person name="Krutzmann J."/>
            <person name="Morin E."/>
            <person name="Arend M."/>
            <person name="Barry K.W."/>
            <person name="Binder M."/>
            <person name="Choi C."/>
            <person name="Clum A."/>
            <person name="Copeland A."/>
            <person name="Grisel N."/>
            <person name="Haridas S."/>
            <person name="Kipfer T."/>
            <person name="LaButti K."/>
            <person name="Lindquist E."/>
            <person name="Lipzen A."/>
            <person name="Maire R."/>
            <person name="Meier B."/>
            <person name="Mihaltcheva S."/>
            <person name="Molinier V."/>
            <person name="Murat C."/>
            <person name="Poggeler S."/>
            <person name="Quandt C.A."/>
            <person name="Sperisen C."/>
            <person name="Tritt A."/>
            <person name="Tisserant E."/>
            <person name="Crous P.W."/>
            <person name="Henrissat B."/>
            <person name="Nehls U."/>
            <person name="Egli S."/>
            <person name="Spatafora J.W."/>
            <person name="Grigoriev I.V."/>
            <person name="Martin F.M."/>
        </authorList>
    </citation>
    <scope>NUCLEOTIDE SEQUENCE [LARGE SCALE GENOMIC DNA]</scope>
    <source>
        <strain evidence="2 3">CBS 207.34</strain>
    </source>
</reference>
<evidence type="ECO:0000256" key="1">
    <source>
        <dbReference type="SAM" id="Phobius"/>
    </source>
</evidence>
<keyword evidence="1" id="KW-0472">Membrane</keyword>
<protein>
    <submittedName>
        <fullName evidence="2">Uncharacterized protein</fullName>
    </submittedName>
</protein>
<name>A0A8E2EWF0_9PEZI</name>
<evidence type="ECO:0000313" key="3">
    <source>
        <dbReference type="Proteomes" id="UP000250140"/>
    </source>
</evidence>
<accession>A0A8E2EWF0</accession>
<dbReference type="Proteomes" id="UP000250140">
    <property type="component" value="Unassembled WGS sequence"/>
</dbReference>
<proteinExistence type="predicted"/>
<keyword evidence="1" id="KW-1133">Transmembrane helix</keyword>
<dbReference type="AlphaFoldDB" id="A0A8E2EWF0"/>
<dbReference type="OrthoDB" id="4719016at2759"/>
<gene>
    <name evidence="2" type="ORF">AOQ84DRAFT_378950</name>
</gene>
<feature type="transmembrane region" description="Helical" evidence="1">
    <location>
        <begin position="89"/>
        <end position="108"/>
    </location>
</feature>
<keyword evidence="3" id="KW-1185">Reference proteome</keyword>
<sequence>MENKVNKEFIDVLRLFLEVLDMDTPETFGSKLKGYKSDDHLHNEREQKYRPFDLKTPVCIMDYILSKLPPETELEAVKKLRNKYDENKLYMYHCWVILSALVWLLQLFEPSQRMTEVWSKPRTKLSPHERSSFRWACDGAKRVDILQGRLAEERVQEYLKTLWDWFGGQQNSIFSFVFRISKIGVLRELSEGDLGSLLDFSLEAWGIDSDDC</sequence>
<organism evidence="2 3">
    <name type="scientific">Glonium stellatum</name>
    <dbReference type="NCBI Taxonomy" id="574774"/>
    <lineage>
        <taxon>Eukaryota</taxon>
        <taxon>Fungi</taxon>
        <taxon>Dikarya</taxon>
        <taxon>Ascomycota</taxon>
        <taxon>Pezizomycotina</taxon>
        <taxon>Dothideomycetes</taxon>
        <taxon>Pleosporomycetidae</taxon>
        <taxon>Gloniales</taxon>
        <taxon>Gloniaceae</taxon>
        <taxon>Glonium</taxon>
    </lineage>
</organism>
<evidence type="ECO:0000313" key="2">
    <source>
        <dbReference type="EMBL" id="OCL06099.1"/>
    </source>
</evidence>